<name>A0AAV3SD02_HALDO</name>
<dbReference type="Proteomes" id="UP001500962">
    <property type="component" value="Unassembled WGS sequence"/>
</dbReference>
<comment type="caution">
    <text evidence="1">The sequence shown here is derived from an EMBL/GenBank/DDBJ whole genome shotgun (WGS) entry which is preliminary data.</text>
</comment>
<dbReference type="AlphaFoldDB" id="A0AAV3SD02"/>
<reference evidence="1" key="2">
    <citation type="submission" date="2023-12" db="EMBL/GenBank/DDBJ databases">
        <authorList>
            <person name="Sun Q."/>
            <person name="Inoue M."/>
        </authorList>
    </citation>
    <scope>NUCLEOTIDE SEQUENCE</scope>
    <source>
        <strain evidence="1">JCM 12289</strain>
    </source>
</reference>
<dbReference type="EMBL" id="BAAADN010000005">
    <property type="protein sequence ID" value="GAA0451767.1"/>
    <property type="molecule type" value="Genomic_DNA"/>
</dbReference>
<proteinExistence type="predicted"/>
<sequence>MRAFGASGQDIYPFSGKDLSRIQLLDAGVVVIGPRVGLFVRFDCCLPVVHCSEFDLAIEVFAGLGETPRETTSAAE</sequence>
<protein>
    <submittedName>
        <fullName evidence="1">Uncharacterized protein</fullName>
    </submittedName>
</protein>
<evidence type="ECO:0000313" key="1">
    <source>
        <dbReference type="EMBL" id="GAA0451767.1"/>
    </source>
</evidence>
<evidence type="ECO:0000313" key="2">
    <source>
        <dbReference type="Proteomes" id="UP001500962"/>
    </source>
</evidence>
<gene>
    <name evidence="1" type="ORF">GCM10008985_04290</name>
</gene>
<organism evidence="1 2">
    <name type="scientific">Halococcus dombrowskii</name>
    <dbReference type="NCBI Taxonomy" id="179637"/>
    <lineage>
        <taxon>Archaea</taxon>
        <taxon>Methanobacteriati</taxon>
        <taxon>Methanobacteriota</taxon>
        <taxon>Stenosarchaea group</taxon>
        <taxon>Halobacteria</taxon>
        <taxon>Halobacteriales</taxon>
        <taxon>Halococcaceae</taxon>
        <taxon>Halococcus</taxon>
    </lineage>
</organism>
<reference evidence="1" key="1">
    <citation type="journal article" date="2014" name="Int. J. Syst. Evol. Microbiol.">
        <title>Complete genome sequence of Corynebacterium casei LMG S-19264T (=DSM 44701T), isolated from a smear-ripened cheese.</title>
        <authorList>
            <consortium name="US DOE Joint Genome Institute (JGI-PGF)"/>
            <person name="Walter F."/>
            <person name="Albersmeier A."/>
            <person name="Kalinowski J."/>
            <person name="Ruckert C."/>
        </authorList>
    </citation>
    <scope>NUCLEOTIDE SEQUENCE</scope>
    <source>
        <strain evidence="1">JCM 12289</strain>
    </source>
</reference>
<accession>A0AAV3SD02</accession>